<accession>A0A5E6Q3P3</accession>
<name>A0A5E6Q3P3_PSEFL</name>
<reference evidence="1" key="1">
    <citation type="submission" date="2019-09" db="EMBL/GenBank/DDBJ databases">
        <authorList>
            <person name="Chandra G."/>
            <person name="Truman W A."/>
        </authorList>
    </citation>
    <scope>NUCLEOTIDE SEQUENCE</scope>
    <source>
        <strain evidence="1">PS683</strain>
    </source>
</reference>
<dbReference type="AlphaFoldDB" id="A0A5E6Q3P3"/>
<sequence>MAAYSSAWHPETAHVEKVDDLTREKLREWQMRRLEIKDRIQSHPEQTLELSRVLDLMDDEHAEILSEAQMIRATDVADEPASPAEPAPPPLAGGYTLQLNVAAHRAEDLRRLLDMAVFELQQQVTAMVSTPSARPHGGGMSGSLGEYRFELGGQGNP</sequence>
<evidence type="ECO:0000313" key="1">
    <source>
        <dbReference type="EMBL" id="VVM12359.1"/>
    </source>
</evidence>
<protein>
    <submittedName>
        <fullName evidence="1">Uncharacterized protein</fullName>
    </submittedName>
</protein>
<proteinExistence type="predicted"/>
<organism evidence="1">
    <name type="scientific">Pseudomonas fluorescens</name>
    <dbReference type="NCBI Taxonomy" id="294"/>
    <lineage>
        <taxon>Bacteria</taxon>
        <taxon>Pseudomonadati</taxon>
        <taxon>Pseudomonadota</taxon>
        <taxon>Gammaproteobacteria</taxon>
        <taxon>Pseudomonadales</taxon>
        <taxon>Pseudomonadaceae</taxon>
        <taxon>Pseudomonas</taxon>
    </lineage>
</organism>
<gene>
    <name evidence="1" type="ORF">PS683_00635</name>
</gene>
<dbReference type="EMBL" id="LR700640">
    <property type="protein sequence ID" value="VVM12359.1"/>
    <property type="molecule type" value="Genomic_DNA"/>
</dbReference>